<dbReference type="AlphaFoldDB" id="A0A4V3D9X5"/>
<evidence type="ECO:0000256" key="2">
    <source>
        <dbReference type="ARBA" id="ARBA00022801"/>
    </source>
</evidence>
<organism evidence="5 6">
    <name type="scientific">Mesocricetibacter intestinalis</name>
    <dbReference type="NCBI Taxonomy" id="1521930"/>
    <lineage>
        <taxon>Bacteria</taxon>
        <taxon>Pseudomonadati</taxon>
        <taxon>Pseudomonadota</taxon>
        <taxon>Gammaproteobacteria</taxon>
        <taxon>Pasteurellales</taxon>
        <taxon>Pasteurellaceae</taxon>
        <taxon>Mesocricetibacter</taxon>
    </lineage>
</organism>
<evidence type="ECO:0000256" key="3">
    <source>
        <dbReference type="PIRSR" id="PIRSR001235-1"/>
    </source>
</evidence>
<dbReference type="NCBIfam" id="NF006769">
    <property type="entry name" value="PRK09290.1-3"/>
    <property type="match status" value="1"/>
</dbReference>
<feature type="binding site" evidence="3">
    <location>
        <position position="81"/>
    </location>
    <ligand>
        <name>Zn(2+)</name>
        <dbReference type="ChEBI" id="CHEBI:29105"/>
        <label>1</label>
    </ligand>
</feature>
<dbReference type="EMBL" id="SNYQ01000002">
    <property type="protein sequence ID" value="TDQ59042.1"/>
    <property type="molecule type" value="Genomic_DNA"/>
</dbReference>
<dbReference type="CDD" id="cd03884">
    <property type="entry name" value="M20_bAS"/>
    <property type="match status" value="1"/>
</dbReference>
<proteinExistence type="inferred from homology"/>
<name>A0A4V3D9X5_9PAST</name>
<gene>
    <name evidence="5" type="ORF">EDC45_0834</name>
</gene>
<dbReference type="PANTHER" id="PTHR32494">
    <property type="entry name" value="ALLANTOATE DEIMINASE-RELATED"/>
    <property type="match status" value="1"/>
</dbReference>
<dbReference type="InterPro" id="IPR036264">
    <property type="entry name" value="Bact_exopeptidase_dim_dom"/>
</dbReference>
<dbReference type="InterPro" id="IPR002933">
    <property type="entry name" value="Peptidase_M20"/>
</dbReference>
<feature type="binding site" evidence="3">
    <location>
        <position position="92"/>
    </location>
    <ligand>
        <name>Zn(2+)</name>
        <dbReference type="ChEBI" id="CHEBI:29105"/>
        <label>2</label>
    </ligand>
</feature>
<dbReference type="SUPFAM" id="SSF53187">
    <property type="entry name" value="Zn-dependent exopeptidases"/>
    <property type="match status" value="1"/>
</dbReference>
<dbReference type="Pfam" id="PF07687">
    <property type="entry name" value="M20_dimer"/>
    <property type="match status" value="1"/>
</dbReference>
<comment type="similarity">
    <text evidence="1">Belongs to the peptidase M20 family.</text>
</comment>
<keyword evidence="6" id="KW-1185">Reference proteome</keyword>
<dbReference type="NCBIfam" id="TIGR01879">
    <property type="entry name" value="hydantase"/>
    <property type="match status" value="1"/>
</dbReference>
<dbReference type="NCBIfam" id="NF006771">
    <property type="entry name" value="PRK09290.1-5"/>
    <property type="match status" value="1"/>
</dbReference>
<dbReference type="GO" id="GO:0046872">
    <property type="term" value="F:metal ion binding"/>
    <property type="evidence" value="ECO:0007669"/>
    <property type="project" value="UniProtKB-KW"/>
</dbReference>
<reference evidence="5 6" key="1">
    <citation type="submission" date="2019-03" db="EMBL/GenBank/DDBJ databases">
        <title>Genomic Encyclopedia of Type Strains, Phase IV (KMG-IV): sequencing the most valuable type-strain genomes for metagenomic binning, comparative biology and taxonomic classification.</title>
        <authorList>
            <person name="Goeker M."/>
        </authorList>
    </citation>
    <scope>NUCLEOTIDE SEQUENCE [LARGE SCALE GENOMIC DNA]</scope>
    <source>
        <strain evidence="5 6">DSM 28403</strain>
    </source>
</reference>
<keyword evidence="2 5" id="KW-0378">Hydrolase</keyword>
<dbReference type="Gene3D" id="3.30.70.360">
    <property type="match status" value="1"/>
</dbReference>
<dbReference type="InterPro" id="IPR010158">
    <property type="entry name" value="Amidase_Cbmase"/>
</dbReference>
<feature type="binding site" evidence="3">
    <location>
        <position position="188"/>
    </location>
    <ligand>
        <name>Zn(2+)</name>
        <dbReference type="ChEBI" id="CHEBI:29105"/>
        <label>1</label>
    </ligand>
</feature>
<evidence type="ECO:0000256" key="1">
    <source>
        <dbReference type="ARBA" id="ARBA00006153"/>
    </source>
</evidence>
<evidence type="ECO:0000313" key="6">
    <source>
        <dbReference type="Proteomes" id="UP000295657"/>
    </source>
</evidence>
<dbReference type="RefSeq" id="WP_208107246.1">
    <property type="nucleotide sequence ID" value="NZ_SNYQ01000002.1"/>
</dbReference>
<dbReference type="PIRSF" id="PIRSF001235">
    <property type="entry name" value="Amidase_carbamoylase"/>
    <property type="match status" value="1"/>
</dbReference>
<feature type="binding site" evidence="3">
    <location>
        <position position="381"/>
    </location>
    <ligand>
        <name>Zn(2+)</name>
        <dbReference type="ChEBI" id="CHEBI:29105"/>
        <label>2</label>
    </ligand>
</feature>
<evidence type="ECO:0000259" key="4">
    <source>
        <dbReference type="Pfam" id="PF07687"/>
    </source>
</evidence>
<protein>
    <submittedName>
        <fullName evidence="5">N-carbamoyl-L-amino-acid hydrolase</fullName>
    </submittedName>
</protein>
<sequence>MLTINERRLKELLNRFADFGRTPNNGVTRLALSDEDKQARDYFVQLAEQAGFGVTIDAIGNIFVRRAGENPQAEPILVGSHGDSQPLGGRFDGIYGVLAGLEALLSFNDQQVKTQRPIDLVMWTNEEGARFAPAMMGAAVFAQKLPLSQALAARDSQGLSVGDELRRIGYAGNADLSRYQAHCAVEIHIEQGPILEMHQKDIGIVSGALGQNWYQIRFDGVASHAGTTPMDMRKDASLGMARAMLALNQLGRREIPHQGRVTVGCVQLTPNSPNVIPGSAYFTLEVRHPDKQALARIDQEIRCCLQTIAAEEKLKLSIKSVLALDPLHFNPDCLNLMEQVCRQLGYSYEHIVSGAGHDSCQLNDRFPTAMLFIPCIDGLSHNEAEDIRPEWSAAGAEVLANTLFELANRP</sequence>
<accession>A0A4V3D9X5</accession>
<dbReference type="PANTHER" id="PTHR32494:SF5">
    <property type="entry name" value="ALLANTOATE AMIDOHYDROLASE"/>
    <property type="match status" value="1"/>
</dbReference>
<dbReference type="Gene3D" id="3.40.630.10">
    <property type="entry name" value="Zn peptidases"/>
    <property type="match status" value="1"/>
</dbReference>
<dbReference type="Pfam" id="PF01546">
    <property type="entry name" value="Peptidase_M20"/>
    <property type="match status" value="1"/>
</dbReference>
<evidence type="ECO:0000313" key="5">
    <source>
        <dbReference type="EMBL" id="TDQ59042.1"/>
    </source>
</evidence>
<comment type="cofactor">
    <cofactor evidence="3">
        <name>Zn(2+)</name>
        <dbReference type="ChEBI" id="CHEBI:29105"/>
    </cofactor>
    <text evidence="3">Binds 2 Zn(2+) ions per subunit.</text>
</comment>
<feature type="binding site" evidence="3">
    <location>
        <position position="92"/>
    </location>
    <ligand>
        <name>Zn(2+)</name>
        <dbReference type="ChEBI" id="CHEBI:29105"/>
        <label>1</label>
    </ligand>
</feature>
<dbReference type="GO" id="GO:0016813">
    <property type="term" value="F:hydrolase activity, acting on carbon-nitrogen (but not peptide) bonds, in linear amidines"/>
    <property type="evidence" value="ECO:0007669"/>
    <property type="project" value="InterPro"/>
</dbReference>
<dbReference type="Proteomes" id="UP000295657">
    <property type="component" value="Unassembled WGS sequence"/>
</dbReference>
<keyword evidence="3" id="KW-0479">Metal-binding</keyword>
<feature type="binding site" evidence="3">
    <location>
        <position position="127"/>
    </location>
    <ligand>
        <name>Zn(2+)</name>
        <dbReference type="ChEBI" id="CHEBI:29105"/>
        <label>2</label>
    </ligand>
</feature>
<comment type="caution">
    <text evidence="5">The sequence shown here is derived from an EMBL/GenBank/DDBJ whole genome shotgun (WGS) entry which is preliminary data.</text>
</comment>
<keyword evidence="3" id="KW-0862">Zinc</keyword>
<dbReference type="SUPFAM" id="SSF55031">
    <property type="entry name" value="Bacterial exopeptidase dimerisation domain"/>
    <property type="match status" value="1"/>
</dbReference>
<dbReference type="InterPro" id="IPR011650">
    <property type="entry name" value="Peptidase_M20_dimer"/>
</dbReference>
<feature type="domain" description="Peptidase M20 dimerisation" evidence="4">
    <location>
        <begin position="210"/>
        <end position="311"/>
    </location>
</feature>